<reference evidence="3 4" key="2">
    <citation type="submission" date="2018-11" db="EMBL/GenBank/DDBJ databases">
        <authorList>
            <consortium name="Pathogen Informatics"/>
        </authorList>
    </citation>
    <scope>NUCLEOTIDE SEQUENCE [LARGE SCALE GENOMIC DNA]</scope>
</reference>
<dbReference type="AlphaFoldDB" id="A0A0M3KFZ9"/>
<keyword evidence="2" id="KW-0812">Transmembrane</keyword>
<feature type="transmembrane region" description="Helical" evidence="2">
    <location>
        <begin position="59"/>
        <end position="83"/>
    </location>
</feature>
<keyword evidence="4" id="KW-1185">Reference proteome</keyword>
<protein>
    <submittedName>
        <fullName evidence="5">Aa_trans domain-containing protein</fullName>
    </submittedName>
</protein>
<organism evidence="5">
    <name type="scientific">Anisakis simplex</name>
    <name type="common">Herring worm</name>
    <dbReference type="NCBI Taxonomy" id="6269"/>
    <lineage>
        <taxon>Eukaryota</taxon>
        <taxon>Metazoa</taxon>
        <taxon>Ecdysozoa</taxon>
        <taxon>Nematoda</taxon>
        <taxon>Chromadorea</taxon>
        <taxon>Rhabditida</taxon>
        <taxon>Spirurina</taxon>
        <taxon>Ascaridomorpha</taxon>
        <taxon>Ascaridoidea</taxon>
        <taxon>Anisakidae</taxon>
        <taxon>Anisakis</taxon>
        <taxon>Anisakis simplex complex</taxon>
    </lineage>
</organism>
<evidence type="ECO:0000313" key="4">
    <source>
        <dbReference type="Proteomes" id="UP000267096"/>
    </source>
</evidence>
<evidence type="ECO:0000256" key="2">
    <source>
        <dbReference type="SAM" id="Phobius"/>
    </source>
</evidence>
<name>A0A0M3KFZ9_ANISI</name>
<evidence type="ECO:0000256" key="1">
    <source>
        <dbReference type="SAM" id="MobiDB-lite"/>
    </source>
</evidence>
<accession>A0A0M3KFZ9</accession>
<gene>
    <name evidence="3" type="ORF">ASIM_LOCUS19297</name>
</gene>
<feature type="compositionally biased region" description="Polar residues" evidence="1">
    <location>
        <begin position="1"/>
        <end position="10"/>
    </location>
</feature>
<dbReference type="OrthoDB" id="655540at2759"/>
<evidence type="ECO:0000313" key="5">
    <source>
        <dbReference type="WBParaSite" id="ASIM_0001991101-mRNA-1"/>
    </source>
</evidence>
<dbReference type="WBParaSite" id="ASIM_0001991101-mRNA-1">
    <property type="protein sequence ID" value="ASIM_0001991101-mRNA-1"/>
    <property type="gene ID" value="ASIM_0001991101"/>
</dbReference>
<dbReference type="EMBL" id="UYRR01036996">
    <property type="protein sequence ID" value="VDK68702.1"/>
    <property type="molecule type" value="Genomic_DNA"/>
</dbReference>
<sequence length="120" mass="13408">MTKNQKQATGGYTIKPTHNKNDFIKSGINENNNLNTKNISYGIPLEPEPRFVKADGLNWLTTALFLVADMAGGGVVAMPIAMLQSGWQFVKLFDVRISAYRLQRQWSSSEVNESEIRTGM</sequence>
<proteinExistence type="predicted"/>
<keyword evidence="2" id="KW-0472">Membrane</keyword>
<keyword evidence="2" id="KW-1133">Transmembrane helix</keyword>
<reference evidence="5" key="1">
    <citation type="submission" date="2017-02" db="UniProtKB">
        <authorList>
            <consortium name="WormBaseParasite"/>
        </authorList>
    </citation>
    <scope>IDENTIFICATION</scope>
</reference>
<feature type="region of interest" description="Disordered" evidence="1">
    <location>
        <begin position="1"/>
        <end position="20"/>
    </location>
</feature>
<evidence type="ECO:0000313" key="3">
    <source>
        <dbReference type="EMBL" id="VDK68702.1"/>
    </source>
</evidence>
<dbReference type="Proteomes" id="UP000267096">
    <property type="component" value="Unassembled WGS sequence"/>
</dbReference>